<dbReference type="Pfam" id="PF06763">
    <property type="entry name" value="Minor_tail_Z"/>
    <property type="match status" value="1"/>
</dbReference>
<gene>
    <name evidence="1" type="ORF">SAMN04487961_0986</name>
</gene>
<dbReference type="OrthoDB" id="6157741at2"/>
<protein>
    <submittedName>
        <fullName evidence="1">Prophage minor tail protein Z (GPZ)</fullName>
    </submittedName>
</protein>
<sequence>MRVEADIAGDKRALTFLRRLGKEGQKAITRATNNAGRKARTLASTEIRKDVRLKAGYVRKKLKIRRATNKNQVFAIRAKRRGVLMTRYPYRELKRGGVSVGIKKGGPRKVLKGAFVTTVSADGKRVPVIAVPVRRGPDGKRPKYKTGNTKIQVLYSPSVSQVFNTVRTRITPEVMRYFEIQVDKEVNQAIKRITAR</sequence>
<dbReference type="InterPro" id="IPR010633">
    <property type="entry name" value="Phage_lambda_GpZ"/>
</dbReference>
<dbReference type="AlphaFoldDB" id="A0A1I4T4A7"/>
<proteinExistence type="predicted"/>
<accession>A0A1I4T4A7</accession>
<keyword evidence="2" id="KW-1185">Reference proteome</keyword>
<dbReference type="Proteomes" id="UP000199339">
    <property type="component" value="Unassembled WGS sequence"/>
</dbReference>
<dbReference type="EMBL" id="FOUR01000002">
    <property type="protein sequence ID" value="SFM71380.1"/>
    <property type="molecule type" value="Genomic_DNA"/>
</dbReference>
<organism evidence="1 2">
    <name type="scientific">Marinobacter pelagius</name>
    <dbReference type="NCBI Taxonomy" id="379482"/>
    <lineage>
        <taxon>Bacteria</taxon>
        <taxon>Pseudomonadati</taxon>
        <taxon>Pseudomonadota</taxon>
        <taxon>Gammaproteobacteria</taxon>
        <taxon>Pseudomonadales</taxon>
        <taxon>Marinobacteraceae</taxon>
        <taxon>Marinobacter</taxon>
    </lineage>
</organism>
<evidence type="ECO:0000313" key="1">
    <source>
        <dbReference type="EMBL" id="SFM71380.1"/>
    </source>
</evidence>
<reference evidence="2" key="1">
    <citation type="submission" date="2016-10" db="EMBL/GenBank/DDBJ databases">
        <authorList>
            <person name="Varghese N."/>
            <person name="Submissions S."/>
        </authorList>
    </citation>
    <scope>NUCLEOTIDE SEQUENCE [LARGE SCALE GENOMIC DNA]</scope>
    <source>
        <strain evidence="2">CGMCC 1.6775</strain>
    </source>
</reference>
<dbReference type="RefSeq" id="WP_091999616.1">
    <property type="nucleotide sequence ID" value="NZ_FOUR01000002.1"/>
</dbReference>
<name>A0A1I4T4A7_9GAMM</name>
<evidence type="ECO:0000313" key="2">
    <source>
        <dbReference type="Proteomes" id="UP000199339"/>
    </source>
</evidence>